<evidence type="ECO:0000256" key="1">
    <source>
        <dbReference type="SAM" id="MobiDB-lite"/>
    </source>
</evidence>
<comment type="caution">
    <text evidence="3">The sequence shown here is derived from an EMBL/GenBank/DDBJ whole genome shotgun (WGS) entry which is preliminary data.</text>
</comment>
<keyword evidence="2" id="KW-0732">Signal</keyword>
<accession>A0A226D9E8</accession>
<dbReference type="SMART" id="SM00718">
    <property type="entry name" value="DM4_12"/>
    <property type="match status" value="1"/>
</dbReference>
<protein>
    <submittedName>
        <fullName evidence="3">Uncharacterized protein</fullName>
    </submittedName>
</protein>
<evidence type="ECO:0000313" key="3">
    <source>
        <dbReference type="EMBL" id="OXA41770.1"/>
    </source>
</evidence>
<evidence type="ECO:0000313" key="4">
    <source>
        <dbReference type="Proteomes" id="UP000198287"/>
    </source>
</evidence>
<feature type="compositionally biased region" description="Gly residues" evidence="1">
    <location>
        <begin position="41"/>
        <end position="51"/>
    </location>
</feature>
<evidence type="ECO:0000256" key="2">
    <source>
        <dbReference type="SAM" id="SignalP"/>
    </source>
</evidence>
<gene>
    <name evidence="3" type="ORF">Fcan01_23399</name>
</gene>
<feature type="compositionally biased region" description="Pro residues" evidence="1">
    <location>
        <begin position="64"/>
        <end position="80"/>
    </location>
</feature>
<dbReference type="Pfam" id="PF07841">
    <property type="entry name" value="DM4_12"/>
    <property type="match status" value="1"/>
</dbReference>
<sequence>MKVKLLFCFLELILPVAIGQDNEPGLPSNMPAPPKDPTPAGGQGRRPGGPNGVANAALPGSVLPNPPPQNAPVEPPPPAATLPPPVPFGLNHIILILVPQFKTKIPHLPKWMGANTKVSLPITIFFDKLKVAQPPPPGPYTPYSPFYGPYYPGGHFVKRRSVEKLLEQNNGAYPTESNNDSDYKDNVRRSSSSLHEATFRAERVTLIPKLENLLGSFGLGGKSCLLRTICESHEFPHELHHGYGLLGEVLTLFFSISRSAFANSHLREYLEAEDVGKSGNCRRYFKECGQSLFFWEKIHGNETDLEEEELFLLNQLF</sequence>
<proteinExistence type="predicted"/>
<feature type="signal peptide" evidence="2">
    <location>
        <begin position="1"/>
        <end position="19"/>
    </location>
</feature>
<organism evidence="3 4">
    <name type="scientific">Folsomia candida</name>
    <name type="common">Springtail</name>
    <dbReference type="NCBI Taxonomy" id="158441"/>
    <lineage>
        <taxon>Eukaryota</taxon>
        <taxon>Metazoa</taxon>
        <taxon>Ecdysozoa</taxon>
        <taxon>Arthropoda</taxon>
        <taxon>Hexapoda</taxon>
        <taxon>Collembola</taxon>
        <taxon>Entomobryomorpha</taxon>
        <taxon>Isotomoidea</taxon>
        <taxon>Isotomidae</taxon>
        <taxon>Proisotominae</taxon>
        <taxon>Folsomia</taxon>
    </lineage>
</organism>
<dbReference type="PANTHER" id="PTHR21398">
    <property type="entry name" value="AGAP007094-PA"/>
    <property type="match status" value="1"/>
</dbReference>
<dbReference type="InterPro" id="IPR006631">
    <property type="entry name" value="DM4_12"/>
</dbReference>
<dbReference type="EMBL" id="LNIX01000028">
    <property type="protein sequence ID" value="OXA41770.1"/>
    <property type="molecule type" value="Genomic_DNA"/>
</dbReference>
<dbReference type="AlphaFoldDB" id="A0A226D9E8"/>
<dbReference type="OrthoDB" id="6339724at2759"/>
<feature type="region of interest" description="Disordered" evidence="1">
    <location>
        <begin position="24"/>
        <end position="80"/>
    </location>
</feature>
<keyword evidence="4" id="KW-1185">Reference proteome</keyword>
<reference evidence="3 4" key="1">
    <citation type="submission" date="2015-12" db="EMBL/GenBank/DDBJ databases">
        <title>The genome of Folsomia candida.</title>
        <authorList>
            <person name="Faddeeva A."/>
            <person name="Derks M.F."/>
            <person name="Anvar Y."/>
            <person name="Smit S."/>
            <person name="Van Straalen N."/>
            <person name="Roelofs D."/>
        </authorList>
    </citation>
    <scope>NUCLEOTIDE SEQUENCE [LARGE SCALE GENOMIC DNA]</scope>
    <source>
        <strain evidence="3 4">VU population</strain>
        <tissue evidence="3">Whole body</tissue>
    </source>
</reference>
<feature type="chain" id="PRO_5012104193" evidence="2">
    <location>
        <begin position="20"/>
        <end position="317"/>
    </location>
</feature>
<dbReference type="PANTHER" id="PTHR21398:SF6">
    <property type="entry name" value="AGAP007094-PA"/>
    <property type="match status" value="1"/>
</dbReference>
<dbReference type="Proteomes" id="UP000198287">
    <property type="component" value="Unassembled WGS sequence"/>
</dbReference>
<name>A0A226D9E8_FOLCA</name>